<protein>
    <submittedName>
        <fullName evidence="1">Uncharacterized protein</fullName>
    </submittedName>
</protein>
<dbReference type="AlphaFoldDB" id="A0A644WZZ9"/>
<proteinExistence type="predicted"/>
<gene>
    <name evidence="1" type="ORF">SDC9_55507</name>
</gene>
<sequence length="50" mass="5427">MDDASINVSKEVDLVFSIANSLRGQVRCQKFTSIGFDVFLIFTGLCGQVG</sequence>
<evidence type="ECO:0000313" key="1">
    <source>
        <dbReference type="EMBL" id="MPM09191.1"/>
    </source>
</evidence>
<organism evidence="1">
    <name type="scientific">bioreactor metagenome</name>
    <dbReference type="NCBI Taxonomy" id="1076179"/>
    <lineage>
        <taxon>unclassified sequences</taxon>
        <taxon>metagenomes</taxon>
        <taxon>ecological metagenomes</taxon>
    </lineage>
</organism>
<dbReference type="EMBL" id="VSSQ01001540">
    <property type="protein sequence ID" value="MPM09191.1"/>
    <property type="molecule type" value="Genomic_DNA"/>
</dbReference>
<comment type="caution">
    <text evidence="1">The sequence shown here is derived from an EMBL/GenBank/DDBJ whole genome shotgun (WGS) entry which is preliminary data.</text>
</comment>
<accession>A0A644WZZ9</accession>
<name>A0A644WZZ9_9ZZZZ</name>
<reference evidence="1" key="1">
    <citation type="submission" date="2019-08" db="EMBL/GenBank/DDBJ databases">
        <authorList>
            <person name="Kucharzyk K."/>
            <person name="Murdoch R.W."/>
            <person name="Higgins S."/>
            <person name="Loffler F."/>
        </authorList>
    </citation>
    <scope>NUCLEOTIDE SEQUENCE</scope>
</reference>